<sequence length="121" mass="14122">MANSNFDSSEKDFFEVELEEECVILTLVPVSEERNEECQMEPSLSSISEANLKIPRTDDEVYLPQTSEQFKACPKPMLPLPTILPSINKVHWDTLRNWCQQFEYRWQENRHLSEAQGTCLL</sequence>
<dbReference type="InterPro" id="IPR039590">
    <property type="entry name" value="Dppa2/4"/>
</dbReference>
<dbReference type="EMBL" id="JACAGC010000005">
    <property type="protein sequence ID" value="KAF6364729.1"/>
    <property type="molecule type" value="Genomic_DNA"/>
</dbReference>
<name>A0A7J7YSC2_RHIFE</name>
<proteinExistence type="predicted"/>
<organism evidence="1 2">
    <name type="scientific">Rhinolophus ferrumequinum</name>
    <name type="common">Greater horseshoe bat</name>
    <dbReference type="NCBI Taxonomy" id="59479"/>
    <lineage>
        <taxon>Eukaryota</taxon>
        <taxon>Metazoa</taxon>
        <taxon>Chordata</taxon>
        <taxon>Craniata</taxon>
        <taxon>Vertebrata</taxon>
        <taxon>Euteleostomi</taxon>
        <taxon>Mammalia</taxon>
        <taxon>Eutheria</taxon>
        <taxon>Laurasiatheria</taxon>
        <taxon>Chiroptera</taxon>
        <taxon>Yinpterochiroptera</taxon>
        <taxon>Rhinolophoidea</taxon>
        <taxon>Rhinolophidae</taxon>
        <taxon>Rhinolophinae</taxon>
        <taxon>Rhinolophus</taxon>
    </lineage>
</organism>
<dbReference type="PANTHER" id="PTHR16073:SF10">
    <property type="entry name" value="DEVELOPMENTAL PLURIPOTENCY-ASSOCIATED PROTEIN 2"/>
    <property type="match status" value="1"/>
</dbReference>
<evidence type="ECO:0000313" key="1">
    <source>
        <dbReference type="EMBL" id="KAF6364729.1"/>
    </source>
</evidence>
<dbReference type="Proteomes" id="UP000585614">
    <property type="component" value="Unassembled WGS sequence"/>
</dbReference>
<dbReference type="GO" id="GO:0005634">
    <property type="term" value="C:nucleus"/>
    <property type="evidence" value="ECO:0007669"/>
    <property type="project" value="TreeGrafter"/>
</dbReference>
<gene>
    <name evidence="1" type="ORF">mRhiFer1_009854</name>
</gene>
<comment type="caution">
    <text evidence="1">The sequence shown here is derived from an EMBL/GenBank/DDBJ whole genome shotgun (WGS) entry which is preliminary data.</text>
</comment>
<dbReference type="AlphaFoldDB" id="A0A7J7YSC2"/>
<dbReference type="GO" id="GO:0048731">
    <property type="term" value="P:system development"/>
    <property type="evidence" value="ECO:0007669"/>
    <property type="project" value="TreeGrafter"/>
</dbReference>
<dbReference type="GO" id="GO:0003682">
    <property type="term" value="F:chromatin binding"/>
    <property type="evidence" value="ECO:0007669"/>
    <property type="project" value="InterPro"/>
</dbReference>
<accession>A0A7J7YSC2</accession>
<dbReference type="PANTHER" id="PTHR16073">
    <property type="entry name" value="DCR DOMAIN-CONTAINING PROTEIN"/>
    <property type="match status" value="1"/>
</dbReference>
<reference evidence="1 2" key="1">
    <citation type="journal article" date="2020" name="Nature">
        <title>Six reference-quality genomes reveal evolution of bat adaptations.</title>
        <authorList>
            <person name="Jebb D."/>
            <person name="Huang Z."/>
            <person name="Pippel M."/>
            <person name="Hughes G.M."/>
            <person name="Lavrichenko K."/>
            <person name="Devanna P."/>
            <person name="Winkler S."/>
            <person name="Jermiin L.S."/>
            <person name="Skirmuntt E.C."/>
            <person name="Katzourakis A."/>
            <person name="Burkitt-Gray L."/>
            <person name="Ray D.A."/>
            <person name="Sullivan K.A.M."/>
            <person name="Roscito J.G."/>
            <person name="Kirilenko B.M."/>
            <person name="Davalos L.M."/>
            <person name="Corthals A.P."/>
            <person name="Power M.L."/>
            <person name="Jones G."/>
            <person name="Ransome R.D."/>
            <person name="Dechmann D.K.N."/>
            <person name="Locatelli A.G."/>
            <person name="Puechmaille S.J."/>
            <person name="Fedrigo O."/>
            <person name="Jarvis E.D."/>
            <person name="Hiller M."/>
            <person name="Vernes S.C."/>
            <person name="Myers E.W."/>
            <person name="Teeling E.C."/>
        </authorList>
    </citation>
    <scope>NUCLEOTIDE SEQUENCE [LARGE SCALE GENOMIC DNA]</scope>
    <source>
        <strain evidence="1">MRhiFer1</strain>
        <tissue evidence="1">Lung</tissue>
    </source>
</reference>
<protein>
    <submittedName>
        <fullName evidence="1">Uncharacterized protein</fullName>
    </submittedName>
</protein>
<evidence type="ECO:0000313" key="2">
    <source>
        <dbReference type="Proteomes" id="UP000585614"/>
    </source>
</evidence>